<dbReference type="Pfam" id="PF05195">
    <property type="entry name" value="AMP_N"/>
    <property type="match status" value="1"/>
</dbReference>
<evidence type="ECO:0000256" key="3">
    <source>
        <dbReference type="ARBA" id="ARBA00002443"/>
    </source>
</evidence>
<evidence type="ECO:0000256" key="1">
    <source>
        <dbReference type="ARBA" id="ARBA00001424"/>
    </source>
</evidence>
<comment type="cofactor">
    <cofactor evidence="2">
        <name>Mn(2+)</name>
        <dbReference type="ChEBI" id="CHEBI:29035"/>
    </cofactor>
</comment>
<name>A0A2T2P6V2_CORCC</name>
<keyword evidence="6" id="KW-0645">Protease</keyword>
<dbReference type="InterPro" id="IPR052433">
    <property type="entry name" value="X-Pro_dipept-like"/>
</dbReference>
<comment type="similarity">
    <text evidence="4">Belongs to the peptidase M24B family.</text>
</comment>
<keyword evidence="6" id="KW-0031">Aminopeptidase</keyword>
<evidence type="ECO:0000256" key="5">
    <source>
        <dbReference type="ARBA" id="ARBA00012574"/>
    </source>
</evidence>
<evidence type="ECO:0000256" key="11">
    <source>
        <dbReference type="ARBA" id="ARBA00030849"/>
    </source>
</evidence>
<evidence type="ECO:0000256" key="9">
    <source>
        <dbReference type="ARBA" id="ARBA00023049"/>
    </source>
</evidence>
<dbReference type="InterPro" id="IPR007865">
    <property type="entry name" value="Aminopep_P_N"/>
</dbReference>
<dbReference type="GO" id="GO:0005739">
    <property type="term" value="C:mitochondrion"/>
    <property type="evidence" value="ECO:0007669"/>
    <property type="project" value="TreeGrafter"/>
</dbReference>
<dbReference type="OrthoDB" id="4215474at2759"/>
<dbReference type="PANTHER" id="PTHR43226:SF4">
    <property type="entry name" value="XAA-PRO AMINOPEPTIDASE 3"/>
    <property type="match status" value="1"/>
</dbReference>
<dbReference type="SMART" id="SM01011">
    <property type="entry name" value="AMP_N"/>
    <property type="match status" value="1"/>
</dbReference>
<dbReference type="EMBL" id="KZ678129">
    <property type="protein sequence ID" value="PSN73420.1"/>
    <property type="molecule type" value="Genomic_DNA"/>
</dbReference>
<keyword evidence="8" id="KW-0378">Hydrolase</keyword>
<proteinExistence type="inferred from homology"/>
<keyword evidence="9" id="KW-0482">Metalloprotease</keyword>
<evidence type="ECO:0000313" key="13">
    <source>
        <dbReference type="EMBL" id="PSN73420.1"/>
    </source>
</evidence>
<dbReference type="InterPro" id="IPR029149">
    <property type="entry name" value="Creatin/AminoP/Spt16_N"/>
</dbReference>
<dbReference type="Gene3D" id="3.40.350.10">
    <property type="entry name" value="Creatinase/prolidase N-terminal domain"/>
    <property type="match status" value="1"/>
</dbReference>
<accession>A0A2T2P6V2</accession>
<dbReference type="GO" id="GO:0006508">
    <property type="term" value="P:proteolysis"/>
    <property type="evidence" value="ECO:0007669"/>
    <property type="project" value="TreeGrafter"/>
</dbReference>
<evidence type="ECO:0000256" key="4">
    <source>
        <dbReference type="ARBA" id="ARBA00008766"/>
    </source>
</evidence>
<keyword evidence="10" id="KW-0464">Manganese</keyword>
<feature type="domain" description="Aminopeptidase P N-terminal" evidence="12">
    <location>
        <begin position="59"/>
        <end position="194"/>
    </location>
</feature>
<dbReference type="SUPFAM" id="SSF55920">
    <property type="entry name" value="Creatinase/aminopeptidase"/>
    <property type="match status" value="1"/>
</dbReference>
<dbReference type="GO" id="GO:0070006">
    <property type="term" value="F:metalloaminopeptidase activity"/>
    <property type="evidence" value="ECO:0007669"/>
    <property type="project" value="InterPro"/>
</dbReference>
<dbReference type="Gene3D" id="3.90.230.10">
    <property type="entry name" value="Creatinase/methionine aminopeptidase superfamily"/>
    <property type="match status" value="1"/>
</dbReference>
<dbReference type="Pfam" id="PF00557">
    <property type="entry name" value="Peptidase_M24"/>
    <property type="match status" value="1"/>
</dbReference>
<dbReference type="InterPro" id="IPR000994">
    <property type="entry name" value="Pept_M24"/>
</dbReference>
<dbReference type="Proteomes" id="UP000240883">
    <property type="component" value="Unassembled WGS sequence"/>
</dbReference>
<reference evidence="13 14" key="1">
    <citation type="journal article" date="2018" name="Front. Microbiol.">
        <title>Genome-Wide Analysis of Corynespora cassiicola Leaf Fall Disease Putative Effectors.</title>
        <authorList>
            <person name="Lopez D."/>
            <person name="Ribeiro S."/>
            <person name="Label P."/>
            <person name="Fumanal B."/>
            <person name="Venisse J.S."/>
            <person name="Kohler A."/>
            <person name="de Oliveira R.R."/>
            <person name="Labutti K."/>
            <person name="Lipzen A."/>
            <person name="Lail K."/>
            <person name="Bauer D."/>
            <person name="Ohm R.A."/>
            <person name="Barry K.W."/>
            <person name="Spatafora J."/>
            <person name="Grigoriev I.V."/>
            <person name="Martin F.M."/>
            <person name="Pujade-Renaud V."/>
        </authorList>
    </citation>
    <scope>NUCLEOTIDE SEQUENCE [LARGE SCALE GENOMIC DNA]</scope>
    <source>
        <strain evidence="13 14">Philippines</strain>
    </source>
</reference>
<dbReference type="AlphaFoldDB" id="A0A2T2P6V2"/>
<evidence type="ECO:0000256" key="10">
    <source>
        <dbReference type="ARBA" id="ARBA00023211"/>
    </source>
</evidence>
<protein>
    <recommendedName>
        <fullName evidence="5">Xaa-Pro aminopeptidase</fullName>
        <ecNumber evidence="5">3.4.11.9</ecNumber>
    </recommendedName>
    <alternativeName>
        <fullName evidence="11">Aminoacylproline aminopeptidase</fullName>
    </alternativeName>
</protein>
<dbReference type="PANTHER" id="PTHR43226">
    <property type="entry name" value="XAA-PRO AMINOPEPTIDASE 3"/>
    <property type="match status" value="1"/>
</dbReference>
<dbReference type="EC" id="3.4.11.9" evidence="5"/>
<evidence type="ECO:0000256" key="7">
    <source>
        <dbReference type="ARBA" id="ARBA00022723"/>
    </source>
</evidence>
<dbReference type="CDD" id="cd01087">
    <property type="entry name" value="Prolidase"/>
    <property type="match status" value="1"/>
</dbReference>
<comment type="catalytic activity">
    <reaction evidence="1">
        <text>Release of any N-terminal amino acid, including proline, that is linked to proline, even from a dipeptide or tripeptide.</text>
        <dbReference type="EC" id="3.4.11.9"/>
    </reaction>
</comment>
<evidence type="ECO:0000259" key="12">
    <source>
        <dbReference type="SMART" id="SM01011"/>
    </source>
</evidence>
<comment type="function">
    <text evidence="3">Catalyzes the removal of a penultimate prolyl residue from the N-termini of peptides.</text>
</comment>
<dbReference type="STRING" id="1448308.A0A2T2P6V2"/>
<evidence type="ECO:0000256" key="2">
    <source>
        <dbReference type="ARBA" id="ARBA00001936"/>
    </source>
</evidence>
<keyword evidence="7" id="KW-0479">Metal-binding</keyword>
<organism evidence="13 14">
    <name type="scientific">Corynespora cassiicola Philippines</name>
    <dbReference type="NCBI Taxonomy" id="1448308"/>
    <lineage>
        <taxon>Eukaryota</taxon>
        <taxon>Fungi</taxon>
        <taxon>Dikarya</taxon>
        <taxon>Ascomycota</taxon>
        <taxon>Pezizomycotina</taxon>
        <taxon>Dothideomycetes</taxon>
        <taxon>Pleosporomycetidae</taxon>
        <taxon>Pleosporales</taxon>
        <taxon>Corynesporascaceae</taxon>
        <taxon>Corynespora</taxon>
    </lineage>
</organism>
<dbReference type="SUPFAM" id="SSF53092">
    <property type="entry name" value="Creatinase/prolidase N-terminal domain"/>
    <property type="match status" value="1"/>
</dbReference>
<evidence type="ECO:0000313" key="14">
    <source>
        <dbReference type="Proteomes" id="UP000240883"/>
    </source>
</evidence>
<dbReference type="GO" id="GO:0030145">
    <property type="term" value="F:manganese ion binding"/>
    <property type="evidence" value="ECO:0007669"/>
    <property type="project" value="InterPro"/>
</dbReference>
<gene>
    <name evidence="13" type="ORF">BS50DRAFT_568962</name>
</gene>
<evidence type="ECO:0000256" key="6">
    <source>
        <dbReference type="ARBA" id="ARBA00022438"/>
    </source>
</evidence>
<keyword evidence="14" id="KW-1185">Reference proteome</keyword>
<evidence type="ECO:0000256" key="8">
    <source>
        <dbReference type="ARBA" id="ARBA00022801"/>
    </source>
</evidence>
<sequence>MALSFRLARPLQRQRWRVPLARPQTRCYSAVNAAELRFGQPLHETHPHLLKSGEVTPGISALEYHQRRLQLAKSLPPNSIAVLAGNEVKYRSGAVFYKFHQDPDFFYLTGFNEPDALAIIEKDGEEDFNFHLYVRPKDPKAELWEGARSGIDAAEDVFNADTTGDVNDLPKILPEVLKRAKEVYTDLPGNKISRNILSRYLSGSEPARTGGIANVFRDAKVPVKSLRPFMNELRVIKSEAEIQNMRKAGQHSGRAITDAMRQSFTMEKDLDSFLDYWFKQDGCDGAAYIPVVAGGINANTIHYVTNDMPLNSGELVLVDAGAEYGGYITDISRSWPVNGKFSPAQKDIYQLLLNVQRSCVSLCHVNSNLTLDKLHKIASNSLTEGLKSLGFDMSNDAIYTIFPHHVGHYIGLDVHDCPGFPRSRPFEKGMCVTVEPGIYVPDDERWPKWARGIGMRIEDSVCIDEDSPYVLSTEAVKEIDDIEALRGRESKI</sequence>
<dbReference type="InterPro" id="IPR036005">
    <property type="entry name" value="Creatinase/aminopeptidase-like"/>
</dbReference>